<dbReference type="Pfam" id="PF08063">
    <property type="entry name" value="Zn_ribbon_PADR1"/>
    <property type="match status" value="1"/>
</dbReference>
<feature type="domain" description="PARP-type" evidence="6">
    <location>
        <begin position="12"/>
        <end position="97"/>
    </location>
</feature>
<name>A0A0V0QGI9_PSEPJ</name>
<keyword evidence="5" id="KW-0539">Nucleus</keyword>
<dbReference type="GO" id="GO:0003677">
    <property type="term" value="F:DNA binding"/>
    <property type="evidence" value="ECO:0007669"/>
    <property type="project" value="InterPro"/>
</dbReference>
<dbReference type="PROSITE" id="PS50064">
    <property type="entry name" value="ZF_PARP_2"/>
    <property type="match status" value="1"/>
</dbReference>
<reference evidence="7 8" key="1">
    <citation type="journal article" date="2015" name="Sci. Rep.">
        <title>Genome of the facultative scuticociliatosis pathogen Pseudocohnilembus persalinus provides insight into its virulence through horizontal gene transfer.</title>
        <authorList>
            <person name="Xiong J."/>
            <person name="Wang G."/>
            <person name="Cheng J."/>
            <person name="Tian M."/>
            <person name="Pan X."/>
            <person name="Warren A."/>
            <person name="Jiang C."/>
            <person name="Yuan D."/>
            <person name="Miao W."/>
        </authorList>
    </citation>
    <scope>NUCLEOTIDE SEQUENCE [LARGE SCALE GENOMIC DNA]</scope>
    <source>
        <strain evidence="7">36N120E</strain>
    </source>
</reference>
<dbReference type="Pfam" id="PF00645">
    <property type="entry name" value="zf-PARP"/>
    <property type="match status" value="1"/>
</dbReference>
<dbReference type="InterPro" id="IPR001510">
    <property type="entry name" value="Znf_PARP"/>
</dbReference>
<protein>
    <recommendedName>
        <fullName evidence="6">PARP-type domain-containing protein</fullName>
    </recommendedName>
</protein>
<dbReference type="OrthoDB" id="429950at2759"/>
<sequence length="231" mass="26737">MIQFKIFDLDCISVENAKSDRGECKSCGNKVSKGDIKISHTIYFDPEHQQRNPTWCHLKCFKLPEKFQKISFWEIEGGDNMSASDKNKIMKALSIPEGEESMLPKNEPIYIKQKEIVELEDQVVMNKTEFKKYKSLLTDLKSKTVPQLVEMLKKNNQVLSSKYPSKDSVLNRVAECKVLGARYPYCPKCGNAGVKFSLQKGLYHCSGYLDDVDWLKCNTFFKNWKRIPWVE</sequence>
<dbReference type="SMART" id="SM01335">
    <property type="entry name" value="PADR1"/>
    <property type="match status" value="1"/>
</dbReference>
<dbReference type="InterPro" id="IPR036957">
    <property type="entry name" value="Znf_PARP_sf"/>
</dbReference>
<dbReference type="SMART" id="SM01336">
    <property type="entry name" value="zf-PARP"/>
    <property type="match status" value="1"/>
</dbReference>
<dbReference type="InterPro" id="IPR012982">
    <property type="entry name" value="PARP1-like_PADR1_Zn_ribbon"/>
</dbReference>
<dbReference type="GO" id="GO:0005634">
    <property type="term" value="C:nucleus"/>
    <property type="evidence" value="ECO:0007669"/>
    <property type="project" value="UniProtKB-SubCell"/>
</dbReference>
<evidence type="ECO:0000259" key="6">
    <source>
        <dbReference type="PROSITE" id="PS50064"/>
    </source>
</evidence>
<proteinExistence type="predicted"/>
<organism evidence="7 8">
    <name type="scientific">Pseudocohnilembus persalinus</name>
    <name type="common">Ciliate</name>
    <dbReference type="NCBI Taxonomy" id="266149"/>
    <lineage>
        <taxon>Eukaryota</taxon>
        <taxon>Sar</taxon>
        <taxon>Alveolata</taxon>
        <taxon>Ciliophora</taxon>
        <taxon>Intramacronucleata</taxon>
        <taxon>Oligohymenophorea</taxon>
        <taxon>Scuticociliatia</taxon>
        <taxon>Philasterida</taxon>
        <taxon>Pseudocohnilembidae</taxon>
        <taxon>Pseudocohnilembus</taxon>
    </lineage>
</organism>
<gene>
    <name evidence="7" type="ORF">PPERSA_11777</name>
</gene>
<dbReference type="EMBL" id="LDAU01000171">
    <property type="protein sequence ID" value="KRX01330.1"/>
    <property type="molecule type" value="Genomic_DNA"/>
</dbReference>
<dbReference type="AlphaFoldDB" id="A0A0V0QGI9"/>
<evidence type="ECO:0000256" key="4">
    <source>
        <dbReference type="ARBA" id="ARBA00022833"/>
    </source>
</evidence>
<evidence type="ECO:0000313" key="8">
    <source>
        <dbReference type="Proteomes" id="UP000054937"/>
    </source>
</evidence>
<dbReference type="Gene3D" id="3.30.1740.10">
    <property type="entry name" value="Zinc finger, PARP-type"/>
    <property type="match status" value="1"/>
</dbReference>
<evidence type="ECO:0000256" key="5">
    <source>
        <dbReference type="ARBA" id="ARBA00023242"/>
    </source>
</evidence>
<accession>A0A0V0QGI9</accession>
<keyword evidence="3" id="KW-0863">Zinc-finger</keyword>
<comment type="subcellular location">
    <subcellularLocation>
        <location evidence="1">Nucleus</location>
    </subcellularLocation>
</comment>
<evidence type="ECO:0000256" key="1">
    <source>
        <dbReference type="ARBA" id="ARBA00004123"/>
    </source>
</evidence>
<keyword evidence="2" id="KW-0479">Metal-binding</keyword>
<dbReference type="GO" id="GO:0008270">
    <property type="term" value="F:zinc ion binding"/>
    <property type="evidence" value="ECO:0007669"/>
    <property type="project" value="UniProtKB-KW"/>
</dbReference>
<keyword evidence="8" id="KW-1185">Reference proteome</keyword>
<dbReference type="Proteomes" id="UP000054937">
    <property type="component" value="Unassembled WGS sequence"/>
</dbReference>
<dbReference type="Gene3D" id="3.90.640.80">
    <property type="match status" value="1"/>
</dbReference>
<evidence type="ECO:0000256" key="3">
    <source>
        <dbReference type="ARBA" id="ARBA00022771"/>
    </source>
</evidence>
<evidence type="ECO:0000256" key="2">
    <source>
        <dbReference type="ARBA" id="ARBA00022723"/>
    </source>
</evidence>
<dbReference type="PROSITE" id="PS52007">
    <property type="entry name" value="PADR1"/>
    <property type="match status" value="1"/>
</dbReference>
<dbReference type="SUPFAM" id="SSF57716">
    <property type="entry name" value="Glucocorticoid receptor-like (DNA-binding domain)"/>
    <property type="match status" value="1"/>
</dbReference>
<dbReference type="InParanoid" id="A0A0V0QGI9"/>
<evidence type="ECO:0000313" key="7">
    <source>
        <dbReference type="EMBL" id="KRX01330.1"/>
    </source>
</evidence>
<comment type="caution">
    <text evidence="7">The sequence shown here is derived from an EMBL/GenBank/DDBJ whole genome shotgun (WGS) entry which is preliminary data.</text>
</comment>
<keyword evidence="4" id="KW-0862">Zinc</keyword>
<dbReference type="OMA" id="EEHTHIN"/>